<feature type="compositionally biased region" description="Polar residues" evidence="1">
    <location>
        <begin position="127"/>
        <end position="141"/>
    </location>
</feature>
<organism evidence="3 4">
    <name type="scientific">Saguinus oedipus</name>
    <name type="common">Cotton-top tamarin</name>
    <name type="synonym">Oedipomidas oedipus</name>
    <dbReference type="NCBI Taxonomy" id="9490"/>
    <lineage>
        <taxon>Eukaryota</taxon>
        <taxon>Metazoa</taxon>
        <taxon>Chordata</taxon>
        <taxon>Craniata</taxon>
        <taxon>Vertebrata</taxon>
        <taxon>Euteleostomi</taxon>
        <taxon>Mammalia</taxon>
        <taxon>Eutheria</taxon>
        <taxon>Euarchontoglires</taxon>
        <taxon>Primates</taxon>
        <taxon>Haplorrhini</taxon>
        <taxon>Platyrrhini</taxon>
        <taxon>Cebidae</taxon>
        <taxon>Callitrichinae</taxon>
        <taxon>Saguinus</taxon>
    </lineage>
</organism>
<evidence type="ECO:0000259" key="2">
    <source>
        <dbReference type="Pfam" id="PF01477"/>
    </source>
</evidence>
<sequence>MSLNSSVTVDRYHCAAMGPDSRGPQTASPGFFVEGLQDASPGWMHIMKYDKYLKVIFTGLLSVKGTWKNMKTFTRKEENVVGNGWFLGSIVVKSEDEDSSEEVLFPCNRWLDEYQDDGKTQRELLAESSSSAGGQTGSVIS</sequence>
<dbReference type="Pfam" id="PF01477">
    <property type="entry name" value="PLAT"/>
    <property type="match status" value="1"/>
</dbReference>
<dbReference type="Proteomes" id="UP001266305">
    <property type="component" value="Unassembled WGS sequence"/>
</dbReference>
<accession>A0ABQ9UFK7</accession>
<dbReference type="PANTHER" id="PTHR45901">
    <property type="entry name" value="PROTEIN CBG12474"/>
    <property type="match status" value="1"/>
</dbReference>
<dbReference type="InterPro" id="IPR036392">
    <property type="entry name" value="PLAT/LH2_dom_sf"/>
</dbReference>
<dbReference type="EMBL" id="JASSZA010000013">
    <property type="protein sequence ID" value="KAK2095791.1"/>
    <property type="molecule type" value="Genomic_DNA"/>
</dbReference>
<gene>
    <name evidence="3" type="ORF">P7K49_027207</name>
</gene>
<dbReference type="InterPro" id="IPR001024">
    <property type="entry name" value="PLAT/LH2_dom"/>
</dbReference>
<comment type="caution">
    <text evidence="3">The sequence shown here is derived from an EMBL/GenBank/DDBJ whole genome shotgun (WGS) entry which is preliminary data.</text>
</comment>
<dbReference type="SUPFAM" id="SSF49723">
    <property type="entry name" value="Lipase/lipooxygenase domain (PLAT/LH2 domain)"/>
    <property type="match status" value="1"/>
</dbReference>
<evidence type="ECO:0000313" key="3">
    <source>
        <dbReference type="EMBL" id="KAK2095791.1"/>
    </source>
</evidence>
<reference evidence="3 4" key="1">
    <citation type="submission" date="2023-05" db="EMBL/GenBank/DDBJ databases">
        <title>B98-5 Cell Line De Novo Hybrid Assembly: An Optical Mapping Approach.</title>
        <authorList>
            <person name="Kananen K."/>
            <person name="Auerbach J.A."/>
            <person name="Kautto E."/>
            <person name="Blachly J.S."/>
        </authorList>
    </citation>
    <scope>NUCLEOTIDE SEQUENCE [LARGE SCALE GENOMIC DNA]</scope>
    <source>
        <strain evidence="3">B95-8</strain>
        <tissue evidence="3">Cell line</tissue>
    </source>
</reference>
<keyword evidence="4" id="KW-1185">Reference proteome</keyword>
<evidence type="ECO:0000256" key="1">
    <source>
        <dbReference type="SAM" id="MobiDB-lite"/>
    </source>
</evidence>
<feature type="region of interest" description="Disordered" evidence="1">
    <location>
        <begin position="122"/>
        <end position="141"/>
    </location>
</feature>
<proteinExistence type="predicted"/>
<name>A0ABQ9UFK7_SAGOE</name>
<dbReference type="PANTHER" id="PTHR45901:SF7">
    <property type="entry name" value="OXYGEN-REGULATED PROTEIN 1"/>
    <property type="match status" value="1"/>
</dbReference>
<feature type="domain" description="PLAT" evidence="2">
    <location>
        <begin position="76"/>
        <end position="121"/>
    </location>
</feature>
<protein>
    <recommendedName>
        <fullName evidence="2">PLAT domain-containing protein</fullName>
    </recommendedName>
</protein>
<dbReference type="InterPro" id="IPR052970">
    <property type="entry name" value="Inner_ear_hair_cell_LOXHD"/>
</dbReference>
<evidence type="ECO:0000313" key="4">
    <source>
        <dbReference type="Proteomes" id="UP001266305"/>
    </source>
</evidence>
<dbReference type="Gene3D" id="2.60.60.20">
    <property type="entry name" value="PLAT/LH2 domain"/>
    <property type="match status" value="1"/>
</dbReference>